<comment type="similarity">
    <text evidence="1">Belongs to the short-chain dehydrogenases/reductases (SDR) family.</text>
</comment>
<evidence type="ECO:0000256" key="1">
    <source>
        <dbReference type="ARBA" id="ARBA00006484"/>
    </source>
</evidence>
<name>A0A4U1J7X1_9BACT</name>
<accession>A0A4U1J7X1</accession>
<dbReference type="PROSITE" id="PS00061">
    <property type="entry name" value="ADH_SHORT"/>
    <property type="match status" value="1"/>
</dbReference>
<dbReference type="Gene3D" id="3.40.50.720">
    <property type="entry name" value="NAD(P)-binding Rossmann-like Domain"/>
    <property type="match status" value="1"/>
</dbReference>
<organism evidence="3 4">
    <name type="scientific">Polyangium fumosum</name>
    <dbReference type="NCBI Taxonomy" id="889272"/>
    <lineage>
        <taxon>Bacteria</taxon>
        <taxon>Pseudomonadati</taxon>
        <taxon>Myxococcota</taxon>
        <taxon>Polyangia</taxon>
        <taxon>Polyangiales</taxon>
        <taxon>Polyangiaceae</taxon>
        <taxon>Polyangium</taxon>
    </lineage>
</organism>
<dbReference type="PRINTS" id="PR00080">
    <property type="entry name" value="SDRFAMILY"/>
</dbReference>
<gene>
    <name evidence="3" type="ORF">E8A74_25150</name>
</gene>
<dbReference type="FunFam" id="3.40.50.720:FF:000084">
    <property type="entry name" value="Short-chain dehydrogenase reductase"/>
    <property type="match status" value="1"/>
</dbReference>
<evidence type="ECO:0000259" key="2">
    <source>
        <dbReference type="SMART" id="SM00822"/>
    </source>
</evidence>
<dbReference type="PANTHER" id="PTHR42879:SF2">
    <property type="entry name" value="3-OXOACYL-[ACYL-CARRIER-PROTEIN] REDUCTASE FABG"/>
    <property type="match status" value="1"/>
</dbReference>
<dbReference type="RefSeq" id="WP_136931614.1">
    <property type="nucleotide sequence ID" value="NZ_SSMQ01000028.1"/>
</dbReference>
<dbReference type="SUPFAM" id="SSF51735">
    <property type="entry name" value="NAD(P)-binding Rossmann-fold domains"/>
    <property type="match status" value="1"/>
</dbReference>
<dbReference type="AlphaFoldDB" id="A0A4U1J7X1"/>
<reference evidence="3 4" key="1">
    <citation type="submission" date="2019-04" db="EMBL/GenBank/DDBJ databases">
        <authorList>
            <person name="Li Y."/>
            <person name="Wang J."/>
        </authorList>
    </citation>
    <scope>NUCLEOTIDE SEQUENCE [LARGE SCALE GENOMIC DNA]</scope>
    <source>
        <strain evidence="3 4">DSM 14668</strain>
    </source>
</reference>
<dbReference type="Proteomes" id="UP000309215">
    <property type="component" value="Unassembled WGS sequence"/>
</dbReference>
<dbReference type="InterPro" id="IPR002347">
    <property type="entry name" value="SDR_fam"/>
</dbReference>
<dbReference type="InterPro" id="IPR020904">
    <property type="entry name" value="Sc_DH/Rdtase_CS"/>
</dbReference>
<protein>
    <submittedName>
        <fullName evidence="3">SDR family oxidoreductase</fullName>
    </submittedName>
</protein>
<dbReference type="InterPro" id="IPR050259">
    <property type="entry name" value="SDR"/>
</dbReference>
<dbReference type="Pfam" id="PF13561">
    <property type="entry name" value="adh_short_C2"/>
    <property type="match status" value="1"/>
</dbReference>
<dbReference type="InterPro" id="IPR036291">
    <property type="entry name" value="NAD(P)-bd_dom_sf"/>
</dbReference>
<dbReference type="PRINTS" id="PR00081">
    <property type="entry name" value="GDHRDH"/>
</dbReference>
<dbReference type="PANTHER" id="PTHR42879">
    <property type="entry name" value="3-OXOACYL-(ACYL-CARRIER-PROTEIN) REDUCTASE"/>
    <property type="match status" value="1"/>
</dbReference>
<proteinExistence type="inferred from homology"/>
<evidence type="ECO:0000313" key="3">
    <source>
        <dbReference type="EMBL" id="TKD03494.1"/>
    </source>
</evidence>
<feature type="domain" description="Ketoreductase" evidence="2">
    <location>
        <begin position="8"/>
        <end position="197"/>
    </location>
</feature>
<sequence length="260" mass="26545">MAGRIAGKVALVTGAGSGIGQATAELFAEEGARVVVTDIDVAAAEAAATRIATRGGQALALELDATDEADWESVMDRVLAGWGRIDILVNNAGVASSGTLADSTLADFRRVVAVNLDSVFLGTQRGIRVMRSGGGGSIVNVASASGKKASAGAGAYCASKAAVVMLTKVAALEGAPHRIRVNAVLPAGVETPMWEKQPFFQALVKELGDVRDAYAALAKTSPFERFATPREVAAAILMCASDESSYVTGAEIVVDGGYTA</sequence>
<dbReference type="SMART" id="SM00822">
    <property type="entry name" value="PKS_KR"/>
    <property type="match status" value="1"/>
</dbReference>
<dbReference type="GO" id="GO:0032787">
    <property type="term" value="P:monocarboxylic acid metabolic process"/>
    <property type="evidence" value="ECO:0007669"/>
    <property type="project" value="UniProtKB-ARBA"/>
</dbReference>
<dbReference type="OrthoDB" id="9797020at2"/>
<dbReference type="EMBL" id="SSMQ01000028">
    <property type="protein sequence ID" value="TKD03494.1"/>
    <property type="molecule type" value="Genomic_DNA"/>
</dbReference>
<keyword evidence="4" id="KW-1185">Reference proteome</keyword>
<evidence type="ECO:0000313" key="4">
    <source>
        <dbReference type="Proteomes" id="UP000309215"/>
    </source>
</evidence>
<dbReference type="CDD" id="cd05233">
    <property type="entry name" value="SDR_c"/>
    <property type="match status" value="1"/>
</dbReference>
<dbReference type="NCBIfam" id="NF005559">
    <property type="entry name" value="PRK07231.1"/>
    <property type="match status" value="1"/>
</dbReference>
<comment type="caution">
    <text evidence="3">The sequence shown here is derived from an EMBL/GenBank/DDBJ whole genome shotgun (WGS) entry which is preliminary data.</text>
</comment>
<dbReference type="InterPro" id="IPR057326">
    <property type="entry name" value="KR_dom"/>
</dbReference>